<accession>A0A1F7HHD8</accession>
<dbReference type="AlphaFoldDB" id="A0A1F7HHD8"/>
<name>A0A1F7HHD8_9BACT</name>
<gene>
    <name evidence="4" type="ORF">A3F29_00310</name>
</gene>
<dbReference type="InterPro" id="IPR029044">
    <property type="entry name" value="Nucleotide-diphossugar_trans"/>
</dbReference>
<evidence type="ECO:0000256" key="1">
    <source>
        <dbReference type="ARBA" id="ARBA00006739"/>
    </source>
</evidence>
<evidence type="ECO:0000313" key="5">
    <source>
        <dbReference type="Proteomes" id="UP000177199"/>
    </source>
</evidence>
<comment type="similarity">
    <text evidence="1">Belongs to the glycosyltransferase 2 family.</text>
</comment>
<evidence type="ECO:0000256" key="2">
    <source>
        <dbReference type="ARBA" id="ARBA00022676"/>
    </source>
</evidence>
<dbReference type="PANTHER" id="PTHR43179:SF12">
    <property type="entry name" value="GALACTOFURANOSYLTRANSFERASE GLFT2"/>
    <property type="match status" value="1"/>
</dbReference>
<proteinExistence type="inferred from homology"/>
<evidence type="ECO:0000256" key="3">
    <source>
        <dbReference type="ARBA" id="ARBA00022679"/>
    </source>
</evidence>
<dbReference type="Gene3D" id="3.90.550.10">
    <property type="entry name" value="Spore Coat Polysaccharide Biosynthesis Protein SpsA, Chain A"/>
    <property type="match status" value="1"/>
</dbReference>
<dbReference type="Proteomes" id="UP000177199">
    <property type="component" value="Unassembled WGS sequence"/>
</dbReference>
<comment type="caution">
    <text evidence="4">The sequence shown here is derived from an EMBL/GenBank/DDBJ whole genome shotgun (WGS) entry which is preliminary data.</text>
</comment>
<dbReference type="GO" id="GO:0016757">
    <property type="term" value="F:glycosyltransferase activity"/>
    <property type="evidence" value="ECO:0007669"/>
    <property type="project" value="UniProtKB-KW"/>
</dbReference>
<dbReference type="CDD" id="cd04186">
    <property type="entry name" value="GT_2_like_c"/>
    <property type="match status" value="1"/>
</dbReference>
<dbReference type="EMBL" id="MFZV01000044">
    <property type="protein sequence ID" value="OGK30434.1"/>
    <property type="molecule type" value="Genomic_DNA"/>
</dbReference>
<protein>
    <recommendedName>
        <fullName evidence="6">Glycosyltransferase 2-like domain-containing protein</fullName>
    </recommendedName>
</protein>
<dbReference type="PANTHER" id="PTHR43179">
    <property type="entry name" value="RHAMNOSYLTRANSFERASE WBBL"/>
    <property type="match status" value="1"/>
</dbReference>
<evidence type="ECO:0008006" key="6">
    <source>
        <dbReference type="Google" id="ProtNLM"/>
    </source>
</evidence>
<evidence type="ECO:0000313" key="4">
    <source>
        <dbReference type="EMBL" id="OGK30434.1"/>
    </source>
</evidence>
<organism evidence="4 5">
    <name type="scientific">Candidatus Roizmanbacteria bacterium RIFCSPHIGHO2_12_FULL_33_9</name>
    <dbReference type="NCBI Taxonomy" id="1802045"/>
    <lineage>
        <taxon>Bacteria</taxon>
        <taxon>Candidatus Roizmaniibacteriota</taxon>
    </lineage>
</organism>
<dbReference type="Pfam" id="PF13641">
    <property type="entry name" value="Glyco_tranf_2_3"/>
    <property type="match status" value="1"/>
</dbReference>
<dbReference type="SUPFAM" id="SSF53448">
    <property type="entry name" value="Nucleotide-diphospho-sugar transferases"/>
    <property type="match status" value="1"/>
</dbReference>
<reference evidence="4 5" key="1">
    <citation type="journal article" date="2016" name="Nat. Commun.">
        <title>Thousands of microbial genomes shed light on interconnected biogeochemical processes in an aquifer system.</title>
        <authorList>
            <person name="Anantharaman K."/>
            <person name="Brown C.T."/>
            <person name="Hug L.A."/>
            <person name="Sharon I."/>
            <person name="Castelle C.J."/>
            <person name="Probst A.J."/>
            <person name="Thomas B.C."/>
            <person name="Singh A."/>
            <person name="Wilkins M.J."/>
            <person name="Karaoz U."/>
            <person name="Brodie E.L."/>
            <person name="Williams K.H."/>
            <person name="Hubbard S.S."/>
            <person name="Banfield J.F."/>
        </authorList>
    </citation>
    <scope>NUCLEOTIDE SEQUENCE [LARGE SCALE GENOMIC DNA]</scope>
</reference>
<keyword evidence="3" id="KW-0808">Transferase</keyword>
<keyword evidence="2" id="KW-0328">Glycosyltransferase</keyword>
<sequence length="305" mass="34873">MKKIFVSIIDYNGRENTLFCLDSLQKINKKGFEVHVVVIDNYPPKILKIPENYFKGLSLTLTKNKNNLGFSGGHNVGFSHALSKGADCVLILNNDVIAHENFLINLFNILENDESIGMVSPKIYFAKGFEFHKDRYRREDLGKVFWYAGGILDTKNVIAKHRGVDEVDKGQFDAVQETDFATGACFLIKKSVLEKVGFFDEKYFLYYEDSDLSMRVRNKGFKIFYVPKAVLWHKNAASAGGSGSLLQDYYITRNRLLFGMKYAPLNAKLSLVRESLALLRKGRVWQKRGILDFYLRRFGKGSFPI</sequence>